<reference evidence="1" key="1">
    <citation type="submission" date="2021-06" db="EMBL/GenBank/DDBJ databases">
        <title>Parelaphostrongylus tenuis whole genome reference sequence.</title>
        <authorList>
            <person name="Garwood T.J."/>
            <person name="Larsen P.A."/>
            <person name="Fountain-Jones N.M."/>
            <person name="Garbe J.R."/>
            <person name="Macchietto M.G."/>
            <person name="Kania S.A."/>
            <person name="Gerhold R.W."/>
            <person name="Richards J.E."/>
            <person name="Wolf T.M."/>
        </authorList>
    </citation>
    <scope>NUCLEOTIDE SEQUENCE</scope>
    <source>
        <strain evidence="1">MNPRO001-30</strain>
        <tissue evidence="1">Meninges</tissue>
    </source>
</reference>
<name>A0AAD5R5B7_PARTN</name>
<evidence type="ECO:0000313" key="1">
    <source>
        <dbReference type="EMBL" id="KAJ1369767.1"/>
    </source>
</evidence>
<comment type="caution">
    <text evidence="1">The sequence shown here is derived from an EMBL/GenBank/DDBJ whole genome shotgun (WGS) entry which is preliminary data.</text>
</comment>
<dbReference type="EMBL" id="JAHQIW010006678">
    <property type="protein sequence ID" value="KAJ1369767.1"/>
    <property type="molecule type" value="Genomic_DNA"/>
</dbReference>
<evidence type="ECO:0000313" key="2">
    <source>
        <dbReference type="Proteomes" id="UP001196413"/>
    </source>
</evidence>
<proteinExistence type="predicted"/>
<gene>
    <name evidence="1" type="ORF">KIN20_031324</name>
</gene>
<dbReference type="Proteomes" id="UP001196413">
    <property type="component" value="Unassembled WGS sequence"/>
</dbReference>
<accession>A0AAD5R5B7</accession>
<protein>
    <submittedName>
        <fullName evidence="1">Uncharacterized protein</fullName>
    </submittedName>
</protein>
<organism evidence="1 2">
    <name type="scientific">Parelaphostrongylus tenuis</name>
    <name type="common">Meningeal worm</name>
    <dbReference type="NCBI Taxonomy" id="148309"/>
    <lineage>
        <taxon>Eukaryota</taxon>
        <taxon>Metazoa</taxon>
        <taxon>Ecdysozoa</taxon>
        <taxon>Nematoda</taxon>
        <taxon>Chromadorea</taxon>
        <taxon>Rhabditida</taxon>
        <taxon>Rhabditina</taxon>
        <taxon>Rhabditomorpha</taxon>
        <taxon>Strongyloidea</taxon>
        <taxon>Metastrongylidae</taxon>
        <taxon>Parelaphostrongylus</taxon>
    </lineage>
</organism>
<keyword evidence="2" id="KW-1185">Reference proteome</keyword>
<sequence length="103" mass="11768">MHLERIEWQPPSQLQPAVECFTSTQNLGLPNDLATAEGSHRHKSSNCLASEIRSDRLRQRPISILCERTSSSTLFLIWTVHLFIELEPIRRQAVSLRGPSVDY</sequence>
<dbReference type="AlphaFoldDB" id="A0AAD5R5B7"/>